<comment type="catalytic activity">
    <reaction evidence="7">
        <text>(E)-4-coumarate + ATP + CoA = (E)-4-coumaroyl-CoA + AMP + diphosphate</text>
        <dbReference type="Rhea" id="RHEA:19641"/>
        <dbReference type="ChEBI" id="CHEBI:12876"/>
        <dbReference type="ChEBI" id="CHEBI:30616"/>
        <dbReference type="ChEBI" id="CHEBI:33019"/>
        <dbReference type="ChEBI" id="CHEBI:57287"/>
        <dbReference type="ChEBI" id="CHEBI:85008"/>
        <dbReference type="ChEBI" id="CHEBI:456215"/>
        <dbReference type="EC" id="6.2.1.12"/>
    </reaction>
    <physiologicalReaction direction="left-to-right" evidence="7">
        <dbReference type="Rhea" id="RHEA:19642"/>
    </physiologicalReaction>
</comment>
<evidence type="ECO:0000256" key="7">
    <source>
        <dbReference type="ARBA" id="ARBA00034252"/>
    </source>
</evidence>
<dbReference type="Proteomes" id="UP000243499">
    <property type="component" value="Chromosome 3"/>
</dbReference>
<dbReference type="AlphaFoldDB" id="A0A2T8KHD1"/>
<dbReference type="EC" id="6.2.1.12" evidence="3"/>
<name>A0A2T8KHD1_9POAL</name>
<evidence type="ECO:0000256" key="5">
    <source>
        <dbReference type="ARBA" id="ARBA00034219"/>
    </source>
</evidence>
<comment type="catalytic activity">
    <reaction evidence="6">
        <text>(E)-4-coumaroyl-AMP + CoA = (E)-4-coumaroyl-CoA + AMP + H(+)</text>
        <dbReference type="Rhea" id="RHEA:72423"/>
        <dbReference type="ChEBI" id="CHEBI:15378"/>
        <dbReference type="ChEBI" id="CHEBI:57287"/>
        <dbReference type="ChEBI" id="CHEBI:85008"/>
        <dbReference type="ChEBI" id="CHEBI:192348"/>
        <dbReference type="ChEBI" id="CHEBI:456215"/>
    </reaction>
    <physiologicalReaction direction="left-to-right" evidence="6">
        <dbReference type="Rhea" id="RHEA:72424"/>
    </physiologicalReaction>
</comment>
<comment type="cofactor">
    <cofactor evidence="1">
        <name>Mg(2+)</name>
        <dbReference type="ChEBI" id="CHEBI:18420"/>
    </cofactor>
</comment>
<dbReference type="EMBL" id="CM008048">
    <property type="protein sequence ID" value="PVH61587.1"/>
    <property type="molecule type" value="Genomic_DNA"/>
</dbReference>
<dbReference type="SUPFAM" id="SSF56801">
    <property type="entry name" value="Acetyl-CoA synthetase-like"/>
    <property type="match status" value="1"/>
</dbReference>
<reference evidence="9" key="1">
    <citation type="submission" date="2018-04" db="EMBL/GenBank/DDBJ databases">
        <title>WGS assembly of Panicum hallii.</title>
        <authorList>
            <person name="Lovell J."/>
            <person name="Jenkins J."/>
            <person name="Lowry D."/>
            <person name="Mamidi S."/>
            <person name="Sreedasyam A."/>
            <person name="Weng X."/>
            <person name="Barry K."/>
            <person name="Bonette J."/>
            <person name="Campitelli B."/>
            <person name="Daum C."/>
            <person name="Gordon S."/>
            <person name="Gould B."/>
            <person name="Lipzen A."/>
            <person name="Macqueen A."/>
            <person name="Palacio-Mejia J."/>
            <person name="Plott C."/>
            <person name="Shakirov E."/>
            <person name="Shu S."/>
            <person name="Yoshinaga Y."/>
            <person name="Zane M."/>
            <person name="Rokhsar D."/>
            <person name="Grimwood J."/>
            <person name="Schmutz J."/>
            <person name="Juenger T."/>
        </authorList>
    </citation>
    <scope>NUCLEOTIDE SEQUENCE [LARGE SCALE GENOMIC DNA]</scope>
    <source>
        <strain evidence="9">FIL2</strain>
    </source>
</reference>
<evidence type="ECO:0000256" key="2">
    <source>
        <dbReference type="ARBA" id="ARBA00006432"/>
    </source>
</evidence>
<comment type="catalytic activity">
    <reaction evidence="5">
        <text>(E)-4-coumarate + ATP + H(+) = (E)-4-coumaroyl-AMP + diphosphate</text>
        <dbReference type="Rhea" id="RHEA:72419"/>
        <dbReference type="ChEBI" id="CHEBI:12876"/>
        <dbReference type="ChEBI" id="CHEBI:15378"/>
        <dbReference type="ChEBI" id="CHEBI:30616"/>
        <dbReference type="ChEBI" id="CHEBI:33019"/>
        <dbReference type="ChEBI" id="CHEBI:192348"/>
    </reaction>
    <physiologicalReaction direction="left-to-right" evidence="5">
        <dbReference type="Rhea" id="RHEA:72420"/>
    </physiologicalReaction>
</comment>
<dbReference type="Gene3D" id="3.40.50.12780">
    <property type="entry name" value="N-terminal domain of ligase-like"/>
    <property type="match status" value="1"/>
</dbReference>
<organism evidence="9">
    <name type="scientific">Panicum hallii</name>
    <dbReference type="NCBI Taxonomy" id="206008"/>
    <lineage>
        <taxon>Eukaryota</taxon>
        <taxon>Viridiplantae</taxon>
        <taxon>Streptophyta</taxon>
        <taxon>Embryophyta</taxon>
        <taxon>Tracheophyta</taxon>
        <taxon>Spermatophyta</taxon>
        <taxon>Magnoliopsida</taxon>
        <taxon>Liliopsida</taxon>
        <taxon>Poales</taxon>
        <taxon>Poaceae</taxon>
        <taxon>PACMAD clade</taxon>
        <taxon>Panicoideae</taxon>
        <taxon>Panicodae</taxon>
        <taxon>Paniceae</taxon>
        <taxon>Panicinae</taxon>
        <taxon>Panicum</taxon>
        <taxon>Panicum sect. Panicum</taxon>
    </lineage>
</organism>
<gene>
    <name evidence="9" type="ORF">PAHAL_3G070300</name>
</gene>
<dbReference type="GO" id="GO:0106290">
    <property type="term" value="F:trans-cinnamate-CoA ligase activity"/>
    <property type="evidence" value="ECO:0007669"/>
    <property type="project" value="UniProtKB-ARBA"/>
</dbReference>
<feature type="domain" description="Ig-like" evidence="8">
    <location>
        <begin position="137"/>
        <end position="219"/>
    </location>
</feature>
<evidence type="ECO:0000256" key="4">
    <source>
        <dbReference type="ARBA" id="ARBA00022598"/>
    </source>
</evidence>
<dbReference type="PROSITE" id="PS00455">
    <property type="entry name" value="AMP_BINDING"/>
    <property type="match status" value="1"/>
</dbReference>
<accession>A0A2T8KHD1</accession>
<dbReference type="PANTHER" id="PTHR43859">
    <property type="entry name" value="ACYL-ACTIVATING ENZYME"/>
    <property type="match status" value="1"/>
</dbReference>
<dbReference type="PROSITE" id="PS50835">
    <property type="entry name" value="IG_LIKE"/>
    <property type="match status" value="1"/>
</dbReference>
<protein>
    <recommendedName>
        <fullName evidence="3">4-coumarate--CoA ligase</fullName>
        <ecNumber evidence="3">6.2.1.12</ecNumber>
    </recommendedName>
</protein>
<evidence type="ECO:0000259" key="8">
    <source>
        <dbReference type="PROSITE" id="PS50835"/>
    </source>
</evidence>
<dbReference type="Pfam" id="PF00501">
    <property type="entry name" value="AMP-binding"/>
    <property type="match status" value="1"/>
</dbReference>
<dbReference type="PANTHER" id="PTHR43859:SF69">
    <property type="entry name" value="4-COUMARATE--COA LIGASE"/>
    <property type="match status" value="1"/>
</dbReference>
<keyword evidence="4" id="KW-0436">Ligase</keyword>
<dbReference type="GO" id="GO:0009698">
    <property type="term" value="P:phenylpropanoid metabolic process"/>
    <property type="evidence" value="ECO:0007669"/>
    <property type="project" value="UniProtKB-ARBA"/>
</dbReference>
<dbReference type="InterPro" id="IPR020845">
    <property type="entry name" value="AMP-binding_CS"/>
</dbReference>
<evidence type="ECO:0000256" key="1">
    <source>
        <dbReference type="ARBA" id="ARBA00001946"/>
    </source>
</evidence>
<dbReference type="GO" id="GO:0016207">
    <property type="term" value="F:4-coumarate-CoA ligase activity"/>
    <property type="evidence" value="ECO:0007669"/>
    <property type="project" value="UniProtKB-EC"/>
</dbReference>
<evidence type="ECO:0000256" key="6">
    <source>
        <dbReference type="ARBA" id="ARBA00034223"/>
    </source>
</evidence>
<dbReference type="InterPro" id="IPR000873">
    <property type="entry name" value="AMP-dep_synth/lig_dom"/>
</dbReference>
<evidence type="ECO:0000313" key="9">
    <source>
        <dbReference type="EMBL" id="PVH61587.1"/>
    </source>
</evidence>
<proteinExistence type="inferred from homology"/>
<evidence type="ECO:0000256" key="3">
    <source>
        <dbReference type="ARBA" id="ARBA00012959"/>
    </source>
</evidence>
<dbReference type="InterPro" id="IPR007110">
    <property type="entry name" value="Ig-like_dom"/>
</dbReference>
<sequence length="219" mass="23414">MDGTVLCIANHAPLAPISFLERAALVYPDRPAAAPPRNWRETRARCLRLAATLAGLGVERHDVVSVFAQNIPAFCELYFGIPVAGGVICALNSRLDAGMASVLLHHSKAKVVFVDYALLDTAREALRLMSEAGARPPTVVLIREVLDEPTVPAGHPYLEYESLLCSTGGGSPDFAIRWPADENEPIALNYTSGTTSRPKGVVYSTATAARTSKPSRACS</sequence>
<dbReference type="InterPro" id="IPR042099">
    <property type="entry name" value="ANL_N_sf"/>
</dbReference>
<dbReference type="Gramene" id="PVH61587">
    <property type="protein sequence ID" value="PVH61587"/>
    <property type="gene ID" value="PAHAL_3G070300"/>
</dbReference>
<comment type="similarity">
    <text evidence="2">Belongs to the ATP-dependent AMP-binding enzyme family.</text>
</comment>